<feature type="transmembrane region" description="Helical" evidence="5">
    <location>
        <begin position="290"/>
        <end position="312"/>
    </location>
</feature>
<keyword evidence="2 5" id="KW-0812">Transmembrane</keyword>
<comment type="subcellular location">
    <subcellularLocation>
        <location evidence="1">Membrane</location>
        <topology evidence="1">Multi-pass membrane protein</topology>
    </subcellularLocation>
</comment>
<dbReference type="GO" id="GO:0016020">
    <property type="term" value="C:membrane"/>
    <property type="evidence" value="ECO:0007669"/>
    <property type="project" value="UniProtKB-SubCell"/>
</dbReference>
<keyword evidence="5" id="KW-0813">Transport</keyword>
<dbReference type="PANTHER" id="PTHR18945">
    <property type="entry name" value="NEUROTRANSMITTER GATED ION CHANNEL"/>
    <property type="match status" value="1"/>
</dbReference>
<dbReference type="InterPro" id="IPR006202">
    <property type="entry name" value="Neur_chan_lig-bd"/>
</dbReference>
<evidence type="ECO:0000256" key="3">
    <source>
        <dbReference type="ARBA" id="ARBA00022989"/>
    </source>
</evidence>
<sequence>MPQVKCAVPSQITKYFLLFAQTLDFSSNSCINISILILILFIQLCQTDQRDSTNYTRFGVEEDYSTTLNAANRLYKELFQNRNYYKDLVPLNARLNENSTVKQRLPMTVTLQILYVIDLDAARQVLRAYMALDITWQDIRLAWDPEEFDGIPSMTVQCDSLWIPEDFMMNIIAIDEIHPDRFKQCKFYSNGTVKFEESYNADIQCSVNVAKFPFDTQECNIQFATPSYEWYQVNARGKLFTKYGPGPTSAVGNGEFLVKNVTMQEFPLNGNVSNDDIVIYFITIKREPSFYIYVITMPCFLLTFLSIVGCFWTTNVEERQLEKLAIALTSMMSMTTFVDMVSQQMPKTNHFPLLGTFVLICVFITSAACVVVVSMTEEYPVLGKTKTS</sequence>
<dbReference type="InterPro" id="IPR018000">
    <property type="entry name" value="Neurotransmitter_ion_chnl_CS"/>
</dbReference>
<comment type="similarity">
    <text evidence="5">Belongs to the ligand-gated ion channel (TC 1.A.9) family.</text>
</comment>
<comment type="caution">
    <text evidence="5">Lacks conserved residue(s) required for the propagation of feature annotation.</text>
</comment>
<dbReference type="SUPFAM" id="SSF90112">
    <property type="entry name" value="Neurotransmitter-gated ion-channel transmembrane pore"/>
    <property type="match status" value="1"/>
</dbReference>
<evidence type="ECO:0000256" key="2">
    <source>
        <dbReference type="ARBA" id="ARBA00022692"/>
    </source>
</evidence>
<dbReference type="InterPro" id="IPR038050">
    <property type="entry name" value="Neuro_actylchol_rec"/>
</dbReference>
<dbReference type="PROSITE" id="PS00236">
    <property type="entry name" value="NEUROTR_ION_CHANNEL"/>
    <property type="match status" value="1"/>
</dbReference>
<dbReference type="CDD" id="cd18989">
    <property type="entry name" value="LGIC_ECD_cation"/>
    <property type="match status" value="1"/>
</dbReference>
<organism evidence="7 8">
    <name type="scientific">Mesorhabditis belari</name>
    <dbReference type="NCBI Taxonomy" id="2138241"/>
    <lineage>
        <taxon>Eukaryota</taxon>
        <taxon>Metazoa</taxon>
        <taxon>Ecdysozoa</taxon>
        <taxon>Nematoda</taxon>
        <taxon>Chromadorea</taxon>
        <taxon>Rhabditida</taxon>
        <taxon>Rhabditina</taxon>
        <taxon>Rhabditomorpha</taxon>
        <taxon>Rhabditoidea</taxon>
        <taxon>Rhabditidae</taxon>
        <taxon>Mesorhabditinae</taxon>
        <taxon>Mesorhabditis</taxon>
    </lineage>
</organism>
<keyword evidence="5" id="KW-0407">Ion channel</keyword>
<evidence type="ECO:0000259" key="6">
    <source>
        <dbReference type="Pfam" id="PF02931"/>
    </source>
</evidence>
<dbReference type="InterPro" id="IPR036719">
    <property type="entry name" value="Neuro-gated_channel_TM_sf"/>
</dbReference>
<feature type="domain" description="Neurotransmitter-gated ion-channel ligand-binding" evidence="6">
    <location>
        <begin position="72"/>
        <end position="287"/>
    </location>
</feature>
<keyword evidence="4 5" id="KW-0472">Membrane</keyword>
<keyword evidence="3 5" id="KW-1133">Transmembrane helix</keyword>
<keyword evidence="7" id="KW-1185">Reference proteome</keyword>
<dbReference type="PRINTS" id="PR00252">
    <property type="entry name" value="NRIONCHANNEL"/>
</dbReference>
<evidence type="ECO:0000313" key="8">
    <source>
        <dbReference type="WBParaSite" id="MBELARI_LOCUS3501"/>
    </source>
</evidence>
<dbReference type="GO" id="GO:0004888">
    <property type="term" value="F:transmembrane signaling receptor activity"/>
    <property type="evidence" value="ECO:0007669"/>
    <property type="project" value="InterPro"/>
</dbReference>
<name>A0AAF3FA76_9BILA</name>
<dbReference type="Pfam" id="PF02931">
    <property type="entry name" value="Neur_chan_LBD"/>
    <property type="match status" value="1"/>
</dbReference>
<dbReference type="InterPro" id="IPR006201">
    <property type="entry name" value="Neur_channel"/>
</dbReference>
<feature type="transmembrane region" description="Helical" evidence="5">
    <location>
        <begin position="353"/>
        <end position="375"/>
    </location>
</feature>
<dbReference type="GO" id="GO:0005230">
    <property type="term" value="F:extracellular ligand-gated monoatomic ion channel activity"/>
    <property type="evidence" value="ECO:0007669"/>
    <property type="project" value="InterPro"/>
</dbReference>
<keyword evidence="5" id="KW-0406">Ion transport</keyword>
<proteinExistence type="inferred from homology"/>
<evidence type="ECO:0000313" key="7">
    <source>
        <dbReference type="Proteomes" id="UP000887575"/>
    </source>
</evidence>
<evidence type="ECO:0000256" key="4">
    <source>
        <dbReference type="ARBA" id="ARBA00023136"/>
    </source>
</evidence>
<dbReference type="Proteomes" id="UP000887575">
    <property type="component" value="Unassembled WGS sequence"/>
</dbReference>
<protein>
    <recommendedName>
        <fullName evidence="6">Neurotransmitter-gated ion-channel ligand-binding domain-containing protein</fullName>
    </recommendedName>
</protein>
<dbReference type="Gene3D" id="1.20.58.390">
    <property type="entry name" value="Neurotransmitter-gated ion-channel transmembrane domain"/>
    <property type="match status" value="1"/>
</dbReference>
<dbReference type="SUPFAM" id="SSF63712">
    <property type="entry name" value="Nicotinic receptor ligand binding domain-like"/>
    <property type="match status" value="1"/>
</dbReference>
<dbReference type="CDD" id="cd19051">
    <property type="entry name" value="LGIC_TM_cation"/>
    <property type="match status" value="1"/>
</dbReference>
<dbReference type="Gene3D" id="2.70.170.10">
    <property type="entry name" value="Neurotransmitter-gated ion-channel ligand-binding domain"/>
    <property type="match status" value="1"/>
</dbReference>
<dbReference type="WBParaSite" id="MBELARI_LOCUS3501">
    <property type="protein sequence ID" value="MBELARI_LOCUS3501"/>
    <property type="gene ID" value="MBELARI_LOCUS3501"/>
</dbReference>
<dbReference type="AlphaFoldDB" id="A0AAF3FA76"/>
<evidence type="ECO:0000256" key="5">
    <source>
        <dbReference type="RuleBase" id="RU000687"/>
    </source>
</evidence>
<reference evidence="8" key="1">
    <citation type="submission" date="2024-02" db="UniProtKB">
        <authorList>
            <consortium name="WormBaseParasite"/>
        </authorList>
    </citation>
    <scope>IDENTIFICATION</scope>
</reference>
<feature type="transmembrane region" description="Helical" evidence="5">
    <location>
        <begin position="324"/>
        <end position="341"/>
    </location>
</feature>
<accession>A0AAF3FA76</accession>
<evidence type="ECO:0000256" key="1">
    <source>
        <dbReference type="ARBA" id="ARBA00004141"/>
    </source>
</evidence>
<dbReference type="InterPro" id="IPR036734">
    <property type="entry name" value="Neur_chan_lig-bd_sf"/>
</dbReference>